<dbReference type="InterPro" id="IPR000182">
    <property type="entry name" value="GNAT_dom"/>
</dbReference>
<dbReference type="EMBL" id="FONV01000008">
    <property type="protein sequence ID" value="SFF28374.1"/>
    <property type="molecule type" value="Genomic_DNA"/>
</dbReference>
<evidence type="ECO:0000313" key="3">
    <source>
        <dbReference type="Proteomes" id="UP000199645"/>
    </source>
</evidence>
<evidence type="ECO:0000259" key="1">
    <source>
        <dbReference type="PROSITE" id="PS51186"/>
    </source>
</evidence>
<dbReference type="STRING" id="35752.SAMN05421541_108127"/>
<gene>
    <name evidence="2" type="ORF">SAMN05421541_108127</name>
</gene>
<dbReference type="GO" id="GO:0016747">
    <property type="term" value="F:acyltransferase activity, transferring groups other than amino-acyl groups"/>
    <property type="evidence" value="ECO:0007669"/>
    <property type="project" value="InterPro"/>
</dbReference>
<dbReference type="Pfam" id="PF00583">
    <property type="entry name" value="Acetyltransf_1"/>
    <property type="match status" value="1"/>
</dbReference>
<proteinExistence type="predicted"/>
<accession>A0A1I2HDW5</accession>
<dbReference type="Gene3D" id="3.40.630.30">
    <property type="match status" value="1"/>
</dbReference>
<keyword evidence="3" id="KW-1185">Reference proteome</keyword>
<dbReference type="RefSeq" id="WP_177319832.1">
    <property type="nucleotide sequence ID" value="NZ_BOMT01000085.1"/>
</dbReference>
<reference evidence="2 3" key="1">
    <citation type="submission" date="2016-10" db="EMBL/GenBank/DDBJ databases">
        <authorList>
            <person name="de Groot N.N."/>
        </authorList>
    </citation>
    <scope>NUCLEOTIDE SEQUENCE [LARGE SCALE GENOMIC DNA]</scope>
    <source>
        <strain evidence="2 3">DSM 43019</strain>
    </source>
</reference>
<dbReference type="SUPFAM" id="SSF55729">
    <property type="entry name" value="Acyl-CoA N-acyltransferases (Nat)"/>
    <property type="match status" value="1"/>
</dbReference>
<organism evidence="2 3">
    <name type="scientific">Actinoplanes philippinensis</name>
    <dbReference type="NCBI Taxonomy" id="35752"/>
    <lineage>
        <taxon>Bacteria</taxon>
        <taxon>Bacillati</taxon>
        <taxon>Actinomycetota</taxon>
        <taxon>Actinomycetes</taxon>
        <taxon>Micromonosporales</taxon>
        <taxon>Micromonosporaceae</taxon>
        <taxon>Actinoplanes</taxon>
    </lineage>
</organism>
<dbReference type="AlphaFoldDB" id="A0A1I2HDW5"/>
<sequence length="204" mass="22547">MFTITAATAEELREQVNRLHTVYRQCFAAPPWNETPEDIAAYPRQLDRQTSYPGAHGFIAEHDGQIAGAVYGWPAPPRLPENNEYDLAVRDAAGPDVADLLVAPAVIVAELMVAPAHRRRGLGRTLLARYVAGHPRAWLATHPQAPAVALYETEGWIRRAAYLVGRKPLVLYTREATTARHIVAGGGMFATPLPPDRRPRSRPY</sequence>
<name>A0A1I2HDW5_9ACTN</name>
<evidence type="ECO:0000313" key="2">
    <source>
        <dbReference type="EMBL" id="SFF28374.1"/>
    </source>
</evidence>
<dbReference type="PROSITE" id="PS51186">
    <property type="entry name" value="GNAT"/>
    <property type="match status" value="1"/>
</dbReference>
<dbReference type="CDD" id="cd04301">
    <property type="entry name" value="NAT_SF"/>
    <property type="match status" value="1"/>
</dbReference>
<dbReference type="InterPro" id="IPR016181">
    <property type="entry name" value="Acyl_CoA_acyltransferase"/>
</dbReference>
<keyword evidence="2" id="KW-0808">Transferase</keyword>
<protein>
    <submittedName>
        <fullName evidence="2">Acetyltransferase (GNAT) domain-containing protein</fullName>
    </submittedName>
</protein>
<dbReference type="Proteomes" id="UP000199645">
    <property type="component" value="Unassembled WGS sequence"/>
</dbReference>
<feature type="domain" description="N-acetyltransferase" evidence="1">
    <location>
        <begin position="4"/>
        <end position="177"/>
    </location>
</feature>